<evidence type="ECO:0000259" key="1">
    <source>
        <dbReference type="Pfam" id="PF07699"/>
    </source>
</evidence>
<name>A0AAD5MBW6_PARTN</name>
<dbReference type="EMBL" id="JAHQIW010000141">
    <property type="protein sequence ID" value="KAJ1346192.1"/>
    <property type="molecule type" value="Genomic_DNA"/>
</dbReference>
<organism evidence="2 3">
    <name type="scientific">Parelaphostrongylus tenuis</name>
    <name type="common">Meningeal worm</name>
    <dbReference type="NCBI Taxonomy" id="148309"/>
    <lineage>
        <taxon>Eukaryota</taxon>
        <taxon>Metazoa</taxon>
        <taxon>Ecdysozoa</taxon>
        <taxon>Nematoda</taxon>
        <taxon>Chromadorea</taxon>
        <taxon>Rhabditida</taxon>
        <taxon>Rhabditina</taxon>
        <taxon>Rhabditomorpha</taxon>
        <taxon>Strongyloidea</taxon>
        <taxon>Metastrongylidae</taxon>
        <taxon>Parelaphostrongylus</taxon>
    </lineage>
</organism>
<dbReference type="InterPro" id="IPR011641">
    <property type="entry name" value="Tyr-kin_ephrin_A/B_rcpt-like"/>
</dbReference>
<dbReference type="AlphaFoldDB" id="A0AAD5MBW6"/>
<keyword evidence="3" id="KW-1185">Reference proteome</keyword>
<gene>
    <name evidence="2" type="ORF">KIN20_000922</name>
</gene>
<accession>A0AAD5MBW6</accession>
<sequence length="154" mass="16926">MCANGMYSKTGLVPCQLCPRHTFSGPPIVGQFMPFDCSCHCLAMPDIASAHIVFRIHSCSVSSARRRSRPHRKNSGGFKKCTPCSSGTYTARLGSSGPSHCKQPCQPGTFSLSGLEPCSPCPLHHYQPALGQQRYVRFLEKNHPNVCDPYENVR</sequence>
<reference evidence="2" key="1">
    <citation type="submission" date="2021-06" db="EMBL/GenBank/DDBJ databases">
        <title>Parelaphostrongylus tenuis whole genome reference sequence.</title>
        <authorList>
            <person name="Garwood T.J."/>
            <person name="Larsen P.A."/>
            <person name="Fountain-Jones N.M."/>
            <person name="Garbe J.R."/>
            <person name="Macchietto M.G."/>
            <person name="Kania S.A."/>
            <person name="Gerhold R.W."/>
            <person name="Richards J.E."/>
            <person name="Wolf T.M."/>
        </authorList>
    </citation>
    <scope>NUCLEOTIDE SEQUENCE</scope>
    <source>
        <strain evidence="2">MNPRO001-30</strain>
        <tissue evidence="2">Meninges</tissue>
    </source>
</reference>
<evidence type="ECO:0000313" key="2">
    <source>
        <dbReference type="EMBL" id="KAJ1346192.1"/>
    </source>
</evidence>
<protein>
    <recommendedName>
        <fullName evidence="1">Tyrosine-protein kinase ephrin type A/B receptor-like domain-containing protein</fullName>
    </recommendedName>
</protein>
<dbReference type="Proteomes" id="UP001196413">
    <property type="component" value="Unassembled WGS sequence"/>
</dbReference>
<dbReference type="Pfam" id="PF07699">
    <property type="entry name" value="Ephrin_rec_like"/>
    <property type="match status" value="1"/>
</dbReference>
<evidence type="ECO:0000313" key="3">
    <source>
        <dbReference type="Proteomes" id="UP001196413"/>
    </source>
</evidence>
<feature type="domain" description="Tyrosine-protein kinase ephrin type A/B receptor-like" evidence="1">
    <location>
        <begin position="108"/>
        <end position="133"/>
    </location>
</feature>
<comment type="caution">
    <text evidence="2">The sequence shown here is derived from an EMBL/GenBank/DDBJ whole genome shotgun (WGS) entry which is preliminary data.</text>
</comment>
<proteinExistence type="predicted"/>